<dbReference type="GO" id="GO:0005524">
    <property type="term" value="F:ATP binding"/>
    <property type="evidence" value="ECO:0007669"/>
    <property type="project" value="UniProtKB-KW"/>
</dbReference>
<dbReference type="PANTHER" id="PTHR34698">
    <property type="entry name" value="5-OXOPROLINASE SUBUNIT B"/>
    <property type="match status" value="1"/>
</dbReference>
<name>A0A5C4M4V8_9PSEU</name>
<evidence type="ECO:0000313" key="7">
    <source>
        <dbReference type="Proteomes" id="UP000305546"/>
    </source>
</evidence>
<protein>
    <submittedName>
        <fullName evidence="6">Carboxyltransferase domain-containing protein</fullName>
    </submittedName>
</protein>
<comment type="caution">
    <text evidence="6">The sequence shown here is derived from an EMBL/GenBank/DDBJ whole genome shotgun (WGS) entry which is preliminary data.</text>
</comment>
<dbReference type="Gene3D" id="3.30.1360.40">
    <property type="match status" value="1"/>
</dbReference>
<evidence type="ECO:0000256" key="1">
    <source>
        <dbReference type="ARBA" id="ARBA00022741"/>
    </source>
</evidence>
<evidence type="ECO:0000313" key="6">
    <source>
        <dbReference type="EMBL" id="TNC25330.1"/>
    </source>
</evidence>
<dbReference type="Pfam" id="PF02682">
    <property type="entry name" value="CT_C_D"/>
    <property type="match status" value="1"/>
</dbReference>
<evidence type="ECO:0000259" key="5">
    <source>
        <dbReference type="SMART" id="SM00796"/>
    </source>
</evidence>
<dbReference type="GO" id="GO:0016740">
    <property type="term" value="F:transferase activity"/>
    <property type="evidence" value="ECO:0007669"/>
    <property type="project" value="UniProtKB-KW"/>
</dbReference>
<dbReference type="EMBL" id="VDFW01000011">
    <property type="protein sequence ID" value="TNC25330.1"/>
    <property type="molecule type" value="Genomic_DNA"/>
</dbReference>
<reference evidence="6 7" key="1">
    <citation type="submission" date="2019-06" db="EMBL/GenBank/DDBJ databases">
        <title>Amycolatopsis alkalitolerans sp. nov., isolated from Gastrodia elata Blume.</title>
        <authorList>
            <person name="Narsing Rao M.P."/>
            <person name="Li W.J."/>
        </authorList>
    </citation>
    <scope>NUCLEOTIDE SEQUENCE [LARGE SCALE GENOMIC DNA]</scope>
    <source>
        <strain evidence="6 7">SYSUP0005</strain>
    </source>
</reference>
<keyword evidence="6" id="KW-0808">Transferase</keyword>
<evidence type="ECO:0000256" key="4">
    <source>
        <dbReference type="SAM" id="MobiDB-lite"/>
    </source>
</evidence>
<dbReference type="SMART" id="SM00796">
    <property type="entry name" value="AHS1"/>
    <property type="match status" value="1"/>
</dbReference>
<dbReference type="PANTHER" id="PTHR34698:SF2">
    <property type="entry name" value="5-OXOPROLINASE SUBUNIT B"/>
    <property type="match status" value="1"/>
</dbReference>
<feature type="region of interest" description="Disordered" evidence="4">
    <location>
        <begin position="34"/>
        <end position="68"/>
    </location>
</feature>
<dbReference type="AlphaFoldDB" id="A0A5C4M4V8"/>
<dbReference type="GO" id="GO:0016787">
    <property type="term" value="F:hydrolase activity"/>
    <property type="evidence" value="ECO:0007669"/>
    <property type="project" value="UniProtKB-KW"/>
</dbReference>
<accession>A0A5C4M4V8</accession>
<feature type="domain" description="Carboxyltransferase" evidence="5">
    <location>
        <begin position="71"/>
        <end position="289"/>
    </location>
</feature>
<gene>
    <name evidence="6" type="ORF">FG385_14605</name>
</gene>
<sequence>MRGAGHAAGHGDLPGDRHARAVLGVLRRAPHLRRTLQDRGVHPLRRRHPAASRSDRRPPSGDTGGTDMTEIVFRSLGDLELCVEFGDRIDLALNFRVLALDRALKDAKVPGMRETVPTHRSLGVVYDPVLIRRRDLERVLTDLVTDLVELTEFPSRLVTIPVWYDDPWSRECARAHGVGNNIDYLAEVNGVPREEVVARHAGVLHWVSAVGFQPSTYQAVPLGEMGLTGPKYERPRKWTDPGIVCLAGTITSYYPVRSPGGYQLLGRTPIDLFDPSRRNAAFADGPVLPRVGDRHRYVPISGEEYEEIRAAVVSGRYEYQIEAGVHRLAAADA</sequence>
<dbReference type="InterPro" id="IPR003833">
    <property type="entry name" value="CT_C_D"/>
</dbReference>
<dbReference type="InterPro" id="IPR029000">
    <property type="entry name" value="Cyclophilin-like_dom_sf"/>
</dbReference>
<dbReference type="Gene3D" id="2.40.100.10">
    <property type="entry name" value="Cyclophilin-like"/>
    <property type="match status" value="1"/>
</dbReference>
<keyword evidence="3" id="KW-0067">ATP-binding</keyword>
<evidence type="ECO:0000256" key="3">
    <source>
        <dbReference type="ARBA" id="ARBA00022840"/>
    </source>
</evidence>
<dbReference type="Proteomes" id="UP000305546">
    <property type="component" value="Unassembled WGS sequence"/>
</dbReference>
<dbReference type="InterPro" id="IPR010016">
    <property type="entry name" value="PxpB"/>
</dbReference>
<organism evidence="6 7">
    <name type="scientific">Amycolatopsis alkalitolerans</name>
    <dbReference type="NCBI Taxonomy" id="2547244"/>
    <lineage>
        <taxon>Bacteria</taxon>
        <taxon>Bacillati</taxon>
        <taxon>Actinomycetota</taxon>
        <taxon>Actinomycetes</taxon>
        <taxon>Pseudonocardiales</taxon>
        <taxon>Pseudonocardiaceae</taxon>
        <taxon>Amycolatopsis</taxon>
    </lineage>
</organism>
<keyword evidence="1" id="KW-0547">Nucleotide-binding</keyword>
<dbReference type="SUPFAM" id="SSF50891">
    <property type="entry name" value="Cyclophilin-like"/>
    <property type="match status" value="1"/>
</dbReference>
<evidence type="ECO:0000256" key="2">
    <source>
        <dbReference type="ARBA" id="ARBA00022801"/>
    </source>
</evidence>
<dbReference type="SUPFAM" id="SSF160467">
    <property type="entry name" value="PH0987 N-terminal domain-like"/>
    <property type="match status" value="1"/>
</dbReference>
<proteinExistence type="predicted"/>
<keyword evidence="7" id="KW-1185">Reference proteome</keyword>
<keyword evidence="2" id="KW-0378">Hydrolase</keyword>